<dbReference type="RefSeq" id="WP_027288288.1">
    <property type="nucleotide sequence ID" value="NZ_NRRE01000022.1"/>
</dbReference>
<reference evidence="3" key="1">
    <citation type="submission" date="2017-08" db="EMBL/GenBank/DDBJ databases">
        <authorList>
            <person name="Imhoff J.F."/>
            <person name="Rahn T."/>
            <person name="Kuenzel S."/>
            <person name="Neulinger S.C."/>
        </authorList>
    </citation>
    <scope>NUCLEOTIDE SEQUENCE</scope>
    <source>
        <strain evidence="3">DSM 9154</strain>
    </source>
</reference>
<proteinExistence type="predicted"/>
<gene>
    <name evidence="3" type="ORF">CKO21_08435</name>
</gene>
<dbReference type="Pfam" id="PF00561">
    <property type="entry name" value="Abhydrolase_1"/>
    <property type="match status" value="1"/>
</dbReference>
<evidence type="ECO:0000256" key="1">
    <source>
        <dbReference type="ARBA" id="ARBA00022801"/>
    </source>
</evidence>
<reference evidence="3" key="2">
    <citation type="journal article" date="2020" name="Microorganisms">
        <title>Osmotic Adaptation and Compatible Solute Biosynthesis of Phototrophic Bacteria as Revealed from Genome Analyses.</title>
        <authorList>
            <person name="Imhoff J.F."/>
            <person name="Rahn T."/>
            <person name="Kunzel S."/>
            <person name="Keller A."/>
            <person name="Neulinger S.C."/>
        </authorList>
    </citation>
    <scope>NUCLEOTIDE SEQUENCE</scope>
    <source>
        <strain evidence="3">DSM 9154</strain>
    </source>
</reference>
<name>A0A934V0C2_9PROT</name>
<dbReference type="InterPro" id="IPR000073">
    <property type="entry name" value="AB_hydrolase_1"/>
</dbReference>
<keyword evidence="4" id="KW-1185">Reference proteome</keyword>
<protein>
    <submittedName>
        <fullName evidence="3">Alpha/beta hydrolase</fullName>
    </submittedName>
</protein>
<dbReference type="PRINTS" id="PR00111">
    <property type="entry name" value="ABHYDROLASE"/>
</dbReference>
<dbReference type="Proteomes" id="UP000778970">
    <property type="component" value="Unassembled WGS sequence"/>
</dbReference>
<dbReference type="Gene3D" id="3.40.50.1820">
    <property type="entry name" value="alpha/beta hydrolase"/>
    <property type="match status" value="1"/>
</dbReference>
<organism evidence="3 4">
    <name type="scientific">Rhodovibrio salinarum</name>
    <dbReference type="NCBI Taxonomy" id="1087"/>
    <lineage>
        <taxon>Bacteria</taxon>
        <taxon>Pseudomonadati</taxon>
        <taxon>Pseudomonadota</taxon>
        <taxon>Alphaproteobacteria</taxon>
        <taxon>Rhodospirillales</taxon>
        <taxon>Rhodovibrionaceae</taxon>
        <taxon>Rhodovibrio</taxon>
    </lineage>
</organism>
<dbReference type="PANTHER" id="PTHR46118">
    <property type="entry name" value="PROTEIN ABHD11"/>
    <property type="match status" value="1"/>
</dbReference>
<dbReference type="AlphaFoldDB" id="A0A934V0C2"/>
<evidence type="ECO:0000313" key="4">
    <source>
        <dbReference type="Proteomes" id="UP000778970"/>
    </source>
</evidence>
<keyword evidence="1 3" id="KW-0378">Hydrolase</keyword>
<dbReference type="GO" id="GO:0016787">
    <property type="term" value="F:hydrolase activity"/>
    <property type="evidence" value="ECO:0007669"/>
    <property type="project" value="UniProtKB-KW"/>
</dbReference>
<dbReference type="InterPro" id="IPR029058">
    <property type="entry name" value="AB_hydrolase_fold"/>
</dbReference>
<feature type="domain" description="AB hydrolase-1" evidence="2">
    <location>
        <begin position="14"/>
        <end position="242"/>
    </location>
</feature>
<evidence type="ECO:0000313" key="3">
    <source>
        <dbReference type="EMBL" id="MBK1697274.1"/>
    </source>
</evidence>
<dbReference type="PANTHER" id="PTHR46118:SF4">
    <property type="entry name" value="PROTEIN ABHD11"/>
    <property type="match status" value="1"/>
</dbReference>
<comment type="caution">
    <text evidence="3">The sequence shown here is derived from an EMBL/GenBank/DDBJ whole genome shotgun (WGS) entry which is preliminary data.</text>
</comment>
<dbReference type="EMBL" id="NRRE01000022">
    <property type="protein sequence ID" value="MBK1697274.1"/>
    <property type="molecule type" value="Genomic_DNA"/>
</dbReference>
<evidence type="ECO:0000259" key="2">
    <source>
        <dbReference type="Pfam" id="PF00561"/>
    </source>
</evidence>
<sequence>MTQTLNTLVTGDGPPLVVLHGLFGQAKNWATIAKGLADGRRVIAADLRNHGASPWSDEMTYPAMADDVAGLIEQLPEGRAEVLGHSMGGKAAMVLALTRPELVDRLIVADIAPMAYSGGSLLPFVDAMLAVDPARHDSRKSVEQELKRAVQDPGIRQFLLSNLTRGDSGFRWTLNLSTLRAAMDTLAGWPDVDGRYDGATLFLAGARSDYVTEAARPAIDRHFPNAQITRVPAGHWVHAEAPQATLTALRAFLELE</sequence>
<dbReference type="SUPFAM" id="SSF53474">
    <property type="entry name" value="alpha/beta-Hydrolases"/>
    <property type="match status" value="1"/>
</dbReference>
<accession>A0A934V0C2</accession>